<feature type="transmembrane region" description="Helical" evidence="5">
    <location>
        <begin position="235"/>
        <end position="253"/>
    </location>
</feature>
<feature type="transmembrane region" description="Helical" evidence="5">
    <location>
        <begin position="390"/>
        <end position="407"/>
    </location>
</feature>
<dbReference type="AlphaFoldDB" id="A0A4P8YF95"/>
<feature type="transmembrane region" description="Helical" evidence="5">
    <location>
        <begin position="20"/>
        <end position="36"/>
    </location>
</feature>
<evidence type="ECO:0000313" key="8">
    <source>
        <dbReference type="Proteomes" id="UP000302163"/>
    </source>
</evidence>
<keyword evidence="2 5" id="KW-0812">Transmembrane</keyword>
<gene>
    <name evidence="7" type="primary">rfaL</name>
    <name evidence="7" type="ORF">FEM41_06100</name>
</gene>
<dbReference type="InterPro" id="IPR051533">
    <property type="entry name" value="WaaL-like"/>
</dbReference>
<accession>A0A4P8YF95</accession>
<organism evidence="7 8">
    <name type="scientific">Jejubacter calystegiae</name>
    <dbReference type="NCBI Taxonomy" id="2579935"/>
    <lineage>
        <taxon>Bacteria</taxon>
        <taxon>Pseudomonadati</taxon>
        <taxon>Pseudomonadota</taxon>
        <taxon>Gammaproteobacteria</taxon>
        <taxon>Enterobacterales</taxon>
        <taxon>Enterobacteriaceae</taxon>
        <taxon>Jejubacter</taxon>
    </lineage>
</organism>
<evidence type="ECO:0000256" key="4">
    <source>
        <dbReference type="ARBA" id="ARBA00023136"/>
    </source>
</evidence>
<dbReference type="GO" id="GO:0016874">
    <property type="term" value="F:ligase activity"/>
    <property type="evidence" value="ECO:0007669"/>
    <property type="project" value="UniProtKB-KW"/>
</dbReference>
<dbReference type="PANTHER" id="PTHR37422:SF17">
    <property type="entry name" value="O-ANTIGEN LIGASE"/>
    <property type="match status" value="1"/>
</dbReference>
<dbReference type="OrthoDB" id="6561746at2"/>
<protein>
    <submittedName>
        <fullName evidence="7">O-antigen ligase RfaL</fullName>
    </submittedName>
</protein>
<comment type="subcellular location">
    <subcellularLocation>
        <location evidence="1">Membrane</location>
        <topology evidence="1">Multi-pass membrane protein</topology>
    </subcellularLocation>
</comment>
<reference evidence="7 8" key="1">
    <citation type="submission" date="2019-05" db="EMBL/GenBank/DDBJ databases">
        <title>Complete genome sequence of Izhakiella calystegiae KSNA2, an endophyte isolated from beach morning glory (Calystegia soldanella).</title>
        <authorList>
            <person name="Jiang L."/>
            <person name="Jeong J.C."/>
            <person name="Kim C.Y."/>
            <person name="Kim D.H."/>
            <person name="Kim S.W."/>
            <person name="Lee j."/>
        </authorList>
    </citation>
    <scope>NUCLEOTIDE SEQUENCE [LARGE SCALE GENOMIC DNA]</scope>
    <source>
        <strain evidence="7 8">KSNA2</strain>
    </source>
</reference>
<feature type="transmembrane region" description="Helical" evidence="5">
    <location>
        <begin position="104"/>
        <end position="122"/>
    </location>
</feature>
<feature type="transmembrane region" description="Helical" evidence="5">
    <location>
        <begin position="72"/>
        <end position="89"/>
    </location>
</feature>
<dbReference type="GO" id="GO:0016020">
    <property type="term" value="C:membrane"/>
    <property type="evidence" value="ECO:0007669"/>
    <property type="project" value="UniProtKB-SubCell"/>
</dbReference>
<evidence type="ECO:0000259" key="6">
    <source>
        <dbReference type="Pfam" id="PF04932"/>
    </source>
</evidence>
<proteinExistence type="predicted"/>
<dbReference type="InterPro" id="IPR007016">
    <property type="entry name" value="O-antigen_ligase-rel_domated"/>
</dbReference>
<dbReference type="NCBIfam" id="NF012031">
    <property type="entry name" value="PRK15487.1"/>
    <property type="match status" value="1"/>
</dbReference>
<feature type="transmembrane region" description="Helical" evidence="5">
    <location>
        <begin position="129"/>
        <end position="152"/>
    </location>
</feature>
<feature type="transmembrane region" description="Helical" evidence="5">
    <location>
        <begin position="42"/>
        <end position="60"/>
    </location>
</feature>
<evidence type="ECO:0000256" key="5">
    <source>
        <dbReference type="SAM" id="Phobius"/>
    </source>
</evidence>
<feature type="domain" description="O-antigen ligase-related" evidence="6">
    <location>
        <begin position="200"/>
        <end position="343"/>
    </location>
</feature>
<feature type="transmembrane region" description="Helical" evidence="5">
    <location>
        <begin position="330"/>
        <end position="354"/>
    </location>
</feature>
<dbReference type="EMBL" id="CP040428">
    <property type="protein sequence ID" value="QCT19259.1"/>
    <property type="molecule type" value="Genomic_DNA"/>
</dbReference>
<dbReference type="Proteomes" id="UP000302163">
    <property type="component" value="Chromosome"/>
</dbReference>
<sequence>MRITMRLTLEDPGKKLKKQSLWNLGLVFLYIVTYFIDGITRYKNALPLLMLITAIIYLVRNKKIIRVFFNKIMLMIILLCISMLYSLIFSTDIKISWDAMKGDMLTKGFLLSSLLIPIVLFYETKERIIKLVIISFISALSMRMAIEGYIYFLGYQHGIIPFESTRYRNVSDALVFLFPGLIPLWHNKRVDIKAIFILLTMVFCILCLGTLARGAWLATIIMGLIWLIAYREWKLITLSLLLTFAGFIAIQNIQPQYTTKLLNKIHQTDSSARYRNGTQGTALELIMEKPVVGYGYGKNIFHNIYNERVKDHPNWIFKHSIGPHNIYLDIWFGCGVIGLMAFLGVIIVVLTTLIKSISRTTDPDKMTYLMLTVSFFGFYIIRGMFELVDIKPLGILIGLLLIMRYKNQKN</sequence>
<keyword evidence="8" id="KW-1185">Reference proteome</keyword>
<keyword evidence="7" id="KW-0436">Ligase</keyword>
<evidence type="ECO:0000256" key="3">
    <source>
        <dbReference type="ARBA" id="ARBA00022989"/>
    </source>
</evidence>
<dbReference type="KEGG" id="izh:FEM41_06100"/>
<feature type="transmembrane region" description="Helical" evidence="5">
    <location>
        <begin position="195"/>
        <end position="228"/>
    </location>
</feature>
<keyword evidence="3 5" id="KW-1133">Transmembrane helix</keyword>
<evidence type="ECO:0000256" key="2">
    <source>
        <dbReference type="ARBA" id="ARBA00022692"/>
    </source>
</evidence>
<dbReference type="PANTHER" id="PTHR37422">
    <property type="entry name" value="TEICHURONIC ACID BIOSYNTHESIS PROTEIN TUAE"/>
    <property type="match status" value="1"/>
</dbReference>
<evidence type="ECO:0000313" key="7">
    <source>
        <dbReference type="EMBL" id="QCT19259.1"/>
    </source>
</evidence>
<keyword evidence="4 5" id="KW-0472">Membrane</keyword>
<dbReference type="Pfam" id="PF04932">
    <property type="entry name" value="Wzy_C"/>
    <property type="match status" value="1"/>
</dbReference>
<evidence type="ECO:0000256" key="1">
    <source>
        <dbReference type="ARBA" id="ARBA00004141"/>
    </source>
</evidence>
<name>A0A4P8YF95_9ENTR</name>